<gene>
    <name evidence="1" type="ORF">AQJ67_44100</name>
</gene>
<dbReference type="OrthoDB" id="4217684at2"/>
<organism evidence="1 2">
    <name type="scientific">Streptomyces caeruleatus</name>
    <dbReference type="NCBI Taxonomy" id="661399"/>
    <lineage>
        <taxon>Bacteria</taxon>
        <taxon>Bacillati</taxon>
        <taxon>Actinomycetota</taxon>
        <taxon>Actinomycetes</taxon>
        <taxon>Kitasatosporales</taxon>
        <taxon>Streptomycetaceae</taxon>
        <taxon>Streptomyces</taxon>
    </lineage>
</organism>
<comment type="caution">
    <text evidence="1">The sequence shown here is derived from an EMBL/GenBank/DDBJ whole genome shotgun (WGS) entry which is preliminary data.</text>
</comment>
<name>A0A101TDF3_9ACTN</name>
<protein>
    <submittedName>
        <fullName evidence="1">Uncharacterized protein</fullName>
    </submittedName>
</protein>
<dbReference type="AlphaFoldDB" id="A0A101TDF3"/>
<keyword evidence="2" id="KW-1185">Reference proteome</keyword>
<dbReference type="EMBL" id="LMWY01000078">
    <property type="protein sequence ID" value="KUN90425.1"/>
    <property type="molecule type" value="Genomic_DNA"/>
</dbReference>
<evidence type="ECO:0000313" key="1">
    <source>
        <dbReference type="EMBL" id="KUN90425.1"/>
    </source>
</evidence>
<dbReference type="Proteomes" id="UP000053429">
    <property type="component" value="Unassembled WGS sequence"/>
</dbReference>
<dbReference type="RefSeq" id="WP_062725819.1">
    <property type="nucleotide sequence ID" value="NZ_KQ948958.1"/>
</dbReference>
<reference evidence="1 2" key="1">
    <citation type="submission" date="2015-10" db="EMBL/GenBank/DDBJ databases">
        <title>Draft genome sequence of Streptomyces caeruleatus NRRL B-24802, type strain for the species Streptomyces caeruleatus.</title>
        <authorList>
            <person name="Ruckert C."/>
            <person name="Winkler A."/>
            <person name="Kalinowski J."/>
            <person name="Kampfer P."/>
            <person name="Glaeser S."/>
        </authorList>
    </citation>
    <scope>NUCLEOTIDE SEQUENCE [LARGE SCALE GENOMIC DNA]</scope>
    <source>
        <strain evidence="1 2">NRRL B-24802</strain>
    </source>
</reference>
<sequence length="80" mass="8605">MRKIRTLVGVGAFPWMSYAYKLAPKLSDAADEQVDKSWTSALVLAATSPLSSASCTAWPRRRRDGTCCAGRGGASARSWP</sequence>
<evidence type="ECO:0000313" key="2">
    <source>
        <dbReference type="Proteomes" id="UP000053429"/>
    </source>
</evidence>
<proteinExistence type="predicted"/>
<accession>A0A101TDF3</accession>